<dbReference type="Gene3D" id="2.60.120.10">
    <property type="entry name" value="Jelly Rolls"/>
    <property type="match status" value="1"/>
</dbReference>
<evidence type="ECO:0000313" key="2">
    <source>
        <dbReference type="Proteomes" id="UP000035720"/>
    </source>
</evidence>
<dbReference type="PANTHER" id="PTHR43698">
    <property type="entry name" value="RIBD C-TERMINAL DOMAIN CONTAINING PROTEIN"/>
    <property type="match status" value="1"/>
</dbReference>
<sequence>MTCDPAFAQVFPLGEPNDAYAQYFTGQSYLAPLVAGTVPVINVSFEPRCRNHWHIHHGTGGGDQILLCTAGSGWYQAEGEAPVSLQPGTVVRVPAGTKHWHGAKANSWFSHLAFFTPAPDLRNEWLEPVTDEEYDKLPADPERG</sequence>
<dbReference type="Proteomes" id="UP000035720">
    <property type="component" value="Unassembled WGS sequence"/>
</dbReference>
<keyword evidence="2" id="KW-1185">Reference proteome</keyword>
<dbReference type="AlphaFoldDB" id="A0A077MA07"/>
<organism evidence="1 2">
    <name type="scientific">Nostocoides jenkinsii Ben 74</name>
    <dbReference type="NCBI Taxonomy" id="1193518"/>
    <lineage>
        <taxon>Bacteria</taxon>
        <taxon>Bacillati</taxon>
        <taxon>Actinomycetota</taxon>
        <taxon>Actinomycetes</taxon>
        <taxon>Micrococcales</taxon>
        <taxon>Intrasporangiaceae</taxon>
        <taxon>Nostocoides</taxon>
    </lineage>
</organism>
<gene>
    <name evidence="1" type="ORF">BN13_1120001</name>
</gene>
<evidence type="ECO:0000313" key="1">
    <source>
        <dbReference type="EMBL" id="CCI51652.1"/>
    </source>
</evidence>
<dbReference type="InterPro" id="IPR014710">
    <property type="entry name" value="RmlC-like_jellyroll"/>
</dbReference>
<dbReference type="CDD" id="cd02233">
    <property type="entry name" value="cupin_HNL-like"/>
    <property type="match status" value="1"/>
</dbReference>
<comment type="caution">
    <text evidence="1">The sequence shown here is derived from an EMBL/GenBank/DDBJ whole genome shotgun (WGS) entry which is preliminary data.</text>
</comment>
<dbReference type="RefSeq" id="WP_048548043.1">
    <property type="nucleotide sequence ID" value="NZ_HF571038.1"/>
</dbReference>
<dbReference type="InterPro" id="IPR011051">
    <property type="entry name" value="RmlC_Cupin_sf"/>
</dbReference>
<accession>A0A077MA07</accession>
<dbReference type="EMBL" id="CAJC01000016">
    <property type="protein sequence ID" value="CCI51652.1"/>
    <property type="molecule type" value="Genomic_DNA"/>
</dbReference>
<name>A0A077MA07_9MICO</name>
<proteinExistence type="predicted"/>
<dbReference type="InterPro" id="IPR047263">
    <property type="entry name" value="HNL-like_cupin"/>
</dbReference>
<dbReference type="SUPFAM" id="SSF51182">
    <property type="entry name" value="RmlC-like cupins"/>
    <property type="match status" value="1"/>
</dbReference>
<reference evidence="1 2" key="1">
    <citation type="journal article" date="2013" name="ISME J.">
        <title>A metabolic model for members of the genus Tetrasphaera involved in enhanced biological phosphorus removal.</title>
        <authorList>
            <person name="Kristiansen R."/>
            <person name="Nguyen H.T.T."/>
            <person name="Saunders A.M."/>
            <person name="Nielsen J.L."/>
            <person name="Wimmer R."/>
            <person name="Le V.Q."/>
            <person name="McIlroy S.J."/>
            <person name="Petrovski S."/>
            <person name="Seviour R.J."/>
            <person name="Calteau A."/>
            <person name="Nielsen K.L."/>
            <person name="Nielsen P.H."/>
        </authorList>
    </citation>
    <scope>NUCLEOTIDE SEQUENCE [LARGE SCALE GENOMIC DNA]</scope>
    <source>
        <strain evidence="1 2">Ben 74</strain>
    </source>
</reference>
<dbReference type="PANTHER" id="PTHR43698:SF1">
    <property type="entry name" value="BLL4564 PROTEIN"/>
    <property type="match status" value="1"/>
</dbReference>
<dbReference type="OrthoDB" id="9802489at2"/>
<dbReference type="STRING" id="1193518.BN13_1120001"/>
<protein>
    <submittedName>
        <fullName evidence="1">Uncharacterized protein</fullName>
    </submittedName>
</protein>